<protein>
    <submittedName>
        <fullName evidence="4">Oxidoreductase</fullName>
    </submittedName>
</protein>
<keyword evidence="2" id="KW-0560">Oxidoreductase</keyword>
<comment type="caution">
    <text evidence="4">The sequence shown here is derived from an EMBL/GenBank/DDBJ whole genome shotgun (WGS) entry which is preliminary data.</text>
</comment>
<dbReference type="PRINTS" id="PR00080">
    <property type="entry name" value="SDRFAMILY"/>
</dbReference>
<reference evidence="4 5" key="1">
    <citation type="submission" date="2021-12" db="EMBL/GenBank/DDBJ databases">
        <title>Genome sequencing of bacteria with rrn-lacking chromosome and rrn-plasmid.</title>
        <authorList>
            <person name="Anda M."/>
            <person name="Iwasaki W."/>
        </authorList>
    </citation>
    <scope>NUCLEOTIDE SEQUENCE [LARGE SCALE GENOMIC DNA]</scope>
    <source>
        <strain evidence="4 5">NBRC 15940</strain>
    </source>
</reference>
<dbReference type="Pfam" id="PF00106">
    <property type="entry name" value="adh_short"/>
    <property type="match status" value="1"/>
</dbReference>
<dbReference type="Gene3D" id="3.40.50.720">
    <property type="entry name" value="NAD(P)-binding Rossmann-like Domain"/>
    <property type="match status" value="1"/>
</dbReference>
<dbReference type="Proteomes" id="UP001310022">
    <property type="component" value="Unassembled WGS sequence"/>
</dbReference>
<sequence>MSKTIFITGSTDGIGKMTAEQLAPKGHELIIHGRNDQKVQATVESIKTTSGNENIHGVVGDLSEFSTIQNLISDIKSRFSKIDILINNAGVFKSINPTNHTGQELRFMVNYLAPYALTYGLMPLLKNGEDARIINLSSAAQAPVSLKALEGKSHLSQKETYAQSKLALTMWSFYLAQQEPELNIIAVNPGSLLNTRMAREAYETFWSPANKGADILYQLALSTEVNGASGQYFDNDMGNFNRAHGDAYASEKIRLLIDSTQKIIKEYIPSLSY</sequence>
<proteinExistence type="inferred from homology"/>
<organism evidence="4 5">
    <name type="scientific">Persicobacter diffluens</name>
    <dbReference type="NCBI Taxonomy" id="981"/>
    <lineage>
        <taxon>Bacteria</taxon>
        <taxon>Pseudomonadati</taxon>
        <taxon>Bacteroidota</taxon>
        <taxon>Cytophagia</taxon>
        <taxon>Cytophagales</taxon>
        <taxon>Persicobacteraceae</taxon>
        <taxon>Persicobacter</taxon>
    </lineage>
</organism>
<evidence type="ECO:0000256" key="1">
    <source>
        <dbReference type="ARBA" id="ARBA00006484"/>
    </source>
</evidence>
<comment type="similarity">
    <text evidence="1 3">Belongs to the short-chain dehydrogenases/reductases (SDR) family.</text>
</comment>
<keyword evidence="5" id="KW-1185">Reference proteome</keyword>
<dbReference type="RefSeq" id="WP_338237254.1">
    <property type="nucleotide sequence ID" value="NZ_BQKE01000001.1"/>
</dbReference>
<evidence type="ECO:0000256" key="2">
    <source>
        <dbReference type="ARBA" id="ARBA00023002"/>
    </source>
</evidence>
<dbReference type="InterPro" id="IPR002347">
    <property type="entry name" value="SDR_fam"/>
</dbReference>
<dbReference type="EMBL" id="BQKE01000001">
    <property type="protein sequence ID" value="GJM61812.1"/>
    <property type="molecule type" value="Genomic_DNA"/>
</dbReference>
<evidence type="ECO:0000256" key="3">
    <source>
        <dbReference type="RuleBase" id="RU000363"/>
    </source>
</evidence>
<dbReference type="InterPro" id="IPR036291">
    <property type="entry name" value="NAD(P)-bd_dom_sf"/>
</dbReference>
<dbReference type="SUPFAM" id="SSF51735">
    <property type="entry name" value="NAD(P)-binding Rossmann-fold domains"/>
    <property type="match status" value="1"/>
</dbReference>
<evidence type="ECO:0000313" key="5">
    <source>
        <dbReference type="Proteomes" id="UP001310022"/>
    </source>
</evidence>
<evidence type="ECO:0000313" key="4">
    <source>
        <dbReference type="EMBL" id="GJM61812.1"/>
    </source>
</evidence>
<dbReference type="GO" id="GO:0016491">
    <property type="term" value="F:oxidoreductase activity"/>
    <property type="evidence" value="ECO:0007669"/>
    <property type="project" value="UniProtKB-KW"/>
</dbReference>
<name>A0AAN5AKG5_9BACT</name>
<dbReference type="AlphaFoldDB" id="A0AAN5AKG5"/>
<gene>
    <name evidence="4" type="ORF">PEDI_23640</name>
</gene>
<accession>A0AAN5AKG5</accession>
<dbReference type="PANTHER" id="PTHR24320">
    <property type="entry name" value="RETINOL DEHYDROGENASE"/>
    <property type="match status" value="1"/>
</dbReference>
<dbReference type="PANTHER" id="PTHR24320:SF148">
    <property type="entry name" value="NAD(P)-BINDING ROSSMANN-FOLD SUPERFAMILY PROTEIN"/>
    <property type="match status" value="1"/>
</dbReference>
<dbReference type="PRINTS" id="PR00081">
    <property type="entry name" value="GDHRDH"/>
</dbReference>